<dbReference type="Pfam" id="PF00067">
    <property type="entry name" value="p450"/>
    <property type="match status" value="1"/>
</dbReference>
<accession>A0AAQ3KHK2</accession>
<keyword evidence="2" id="KW-1185">Reference proteome</keyword>
<evidence type="ECO:0000313" key="2">
    <source>
        <dbReference type="Proteomes" id="UP001327560"/>
    </source>
</evidence>
<dbReference type="AlphaFoldDB" id="A0AAQ3KHK2"/>
<organism evidence="1 2">
    <name type="scientific">Canna indica</name>
    <name type="common">Indian-shot</name>
    <dbReference type="NCBI Taxonomy" id="4628"/>
    <lineage>
        <taxon>Eukaryota</taxon>
        <taxon>Viridiplantae</taxon>
        <taxon>Streptophyta</taxon>
        <taxon>Embryophyta</taxon>
        <taxon>Tracheophyta</taxon>
        <taxon>Spermatophyta</taxon>
        <taxon>Magnoliopsida</taxon>
        <taxon>Liliopsida</taxon>
        <taxon>Zingiberales</taxon>
        <taxon>Cannaceae</taxon>
        <taxon>Canna</taxon>
    </lineage>
</organism>
<dbReference type="EMBL" id="CP136894">
    <property type="protein sequence ID" value="WOL08182.1"/>
    <property type="molecule type" value="Genomic_DNA"/>
</dbReference>
<reference evidence="1 2" key="1">
    <citation type="submission" date="2023-10" db="EMBL/GenBank/DDBJ databases">
        <title>Chromosome-scale genome assembly provides insights into flower coloration mechanisms of Canna indica.</title>
        <authorList>
            <person name="Li C."/>
        </authorList>
    </citation>
    <scope>NUCLEOTIDE SEQUENCE [LARGE SCALE GENOMIC DNA]</scope>
    <source>
        <tissue evidence="1">Flower</tissue>
    </source>
</reference>
<dbReference type="GO" id="GO:0020037">
    <property type="term" value="F:heme binding"/>
    <property type="evidence" value="ECO:0007669"/>
    <property type="project" value="InterPro"/>
</dbReference>
<evidence type="ECO:0000313" key="1">
    <source>
        <dbReference type="EMBL" id="WOL08182.1"/>
    </source>
</evidence>
<gene>
    <name evidence="1" type="ORF">Cni_G16934</name>
</gene>
<dbReference type="PANTHER" id="PTHR24301:SF2">
    <property type="entry name" value="THROMBOXANE-A SYNTHASE"/>
    <property type="match status" value="1"/>
</dbReference>
<dbReference type="GO" id="GO:0005506">
    <property type="term" value="F:iron ion binding"/>
    <property type="evidence" value="ECO:0007669"/>
    <property type="project" value="InterPro"/>
</dbReference>
<dbReference type="SUPFAM" id="SSF48264">
    <property type="entry name" value="Cytochrome P450"/>
    <property type="match status" value="1"/>
</dbReference>
<evidence type="ECO:0008006" key="3">
    <source>
        <dbReference type="Google" id="ProtNLM"/>
    </source>
</evidence>
<protein>
    <recommendedName>
        <fullName evidence="3">Cytochrome P450</fullName>
    </recommendedName>
</protein>
<sequence length="583" mass="64313">MSCPTIGQAAKKNFAISPSGPGSAAAMDSKSPNCFSSRSSITMICAFLAEMIFLLQVFSHDLSLLDLRIHMSVPDRCPDRIAGNSFDQHALTTSTNPYSLSQKYEHRNGNWMAGGRGSRVPLHSDGLVVGWVLDLFLCTILGSKEGARTSGGAGGRPSSLALGSMDQSSSMLLLKPMVQSSGSTLVDSLLSLLQTQNSARRLELTSSKSSEIVASLLLSVVFPSTARAFLTSSNRNPSNRFLNYFNLGSKVVCHEKHHRLLVPTNTHSQPDTHHAILYHHCNTAALQSTARRRHYLLQLATDVLGDAAFGVNFGLSRGTASPPTSKEEDDDDEISEFIKDHIYSTTSIKMDLSASFSIIIGLIAPILQEPFRQLLMRIPGTADWKMEQISQKLSKRVDDIIAKRAALKERKGKNFVSAILNARDFGGASSELFTPDYISALAYEHLLGGSTSTSFTLASIVYLVSLHEEVERKLLQEIDGFGPPDLIPTADDLQHNFPYIDQIIKESMRFFTASPFMGREALQQVEIGGYVLPKEIKLTVIHLYRNYVFRHSPNMEFPLQLQFGIINNFKYGVRIHAIKRSKD</sequence>
<name>A0AAQ3KHK2_9LILI</name>
<proteinExistence type="predicted"/>
<dbReference type="GO" id="GO:0016705">
    <property type="term" value="F:oxidoreductase activity, acting on paired donors, with incorporation or reduction of molecular oxygen"/>
    <property type="evidence" value="ECO:0007669"/>
    <property type="project" value="InterPro"/>
</dbReference>
<dbReference type="GO" id="GO:0004497">
    <property type="term" value="F:monooxygenase activity"/>
    <property type="evidence" value="ECO:0007669"/>
    <property type="project" value="InterPro"/>
</dbReference>
<dbReference type="CDD" id="cd00302">
    <property type="entry name" value="cytochrome_P450"/>
    <property type="match status" value="1"/>
</dbReference>
<dbReference type="Gene3D" id="1.10.630.10">
    <property type="entry name" value="Cytochrome P450"/>
    <property type="match status" value="1"/>
</dbReference>
<dbReference type="InterPro" id="IPR036396">
    <property type="entry name" value="Cyt_P450_sf"/>
</dbReference>
<dbReference type="InterPro" id="IPR001128">
    <property type="entry name" value="Cyt_P450"/>
</dbReference>
<dbReference type="PANTHER" id="PTHR24301">
    <property type="entry name" value="THROMBOXANE-A SYNTHASE"/>
    <property type="match status" value="1"/>
</dbReference>
<dbReference type="Proteomes" id="UP001327560">
    <property type="component" value="Chromosome 5"/>
</dbReference>